<dbReference type="InterPro" id="IPR036291">
    <property type="entry name" value="NAD(P)-bd_dom_sf"/>
</dbReference>
<evidence type="ECO:0000256" key="2">
    <source>
        <dbReference type="ARBA" id="ARBA00023002"/>
    </source>
</evidence>
<name>A0A557QPJ4_9RHOO</name>
<evidence type="ECO:0000256" key="1">
    <source>
        <dbReference type="ARBA" id="ARBA00006484"/>
    </source>
</evidence>
<dbReference type="OrthoDB" id="9793499at2"/>
<dbReference type="InterPro" id="IPR002347">
    <property type="entry name" value="SDR_fam"/>
</dbReference>
<dbReference type="EMBL" id="VMNK01000012">
    <property type="protein sequence ID" value="TVO54827.1"/>
    <property type="molecule type" value="Genomic_DNA"/>
</dbReference>
<dbReference type="PROSITE" id="PS00061">
    <property type="entry name" value="ADH_SHORT"/>
    <property type="match status" value="1"/>
</dbReference>
<dbReference type="EC" id="1.5.1.33" evidence="3"/>
<dbReference type="PRINTS" id="PR00081">
    <property type="entry name" value="GDHRDH"/>
</dbReference>
<organism evidence="3 4">
    <name type="scientific">Denitromonas halophila</name>
    <dbReference type="NCBI Taxonomy" id="1629404"/>
    <lineage>
        <taxon>Bacteria</taxon>
        <taxon>Pseudomonadati</taxon>
        <taxon>Pseudomonadota</taxon>
        <taxon>Betaproteobacteria</taxon>
        <taxon>Rhodocyclales</taxon>
        <taxon>Zoogloeaceae</taxon>
        <taxon>Denitromonas</taxon>
    </lineage>
</organism>
<dbReference type="PRINTS" id="PR00080">
    <property type="entry name" value="SDRFAMILY"/>
</dbReference>
<evidence type="ECO:0000313" key="4">
    <source>
        <dbReference type="Proteomes" id="UP000319502"/>
    </source>
</evidence>
<accession>A0A557QPJ4</accession>
<dbReference type="NCBIfam" id="NF006598">
    <property type="entry name" value="PRK09135.1"/>
    <property type="match status" value="1"/>
</dbReference>
<keyword evidence="2 3" id="KW-0560">Oxidoreductase</keyword>
<gene>
    <name evidence="3" type="ORF">FHP91_12985</name>
</gene>
<dbReference type="Pfam" id="PF13561">
    <property type="entry name" value="adh_short_C2"/>
    <property type="match status" value="1"/>
</dbReference>
<dbReference type="FunFam" id="3.40.50.720:FF:000084">
    <property type="entry name" value="Short-chain dehydrogenase reductase"/>
    <property type="match status" value="1"/>
</dbReference>
<dbReference type="PANTHER" id="PTHR43639:SF1">
    <property type="entry name" value="SHORT-CHAIN DEHYDROGENASE_REDUCTASE FAMILY PROTEIN"/>
    <property type="match status" value="1"/>
</dbReference>
<dbReference type="InterPro" id="IPR020904">
    <property type="entry name" value="Sc_DH/Rdtase_CS"/>
</dbReference>
<dbReference type="AlphaFoldDB" id="A0A557QPJ4"/>
<sequence>MDVSPVVLISGAARRVGAQIARAVHAAGARVAVHYRSSTEAALALADELNVQRPGSAAVFAANLADTAALPALVSSVVAHFGRLDGLVNNASSFFPTPLGQIDEAAWDDLIGSNLKAPLFLMQAAAPALKASGGAIVNIVDIHADRPLADYPVYCAAKAGLAGLTRAMAIELAPSVRVNGVAPGVVLWPDDGQFDPLERAGIVEHTLLKREGTPADIAATVRFLLFDAGYMTGQILAVDGGRSAHL</sequence>
<dbReference type="PANTHER" id="PTHR43639">
    <property type="entry name" value="OXIDOREDUCTASE, SHORT-CHAIN DEHYDROGENASE/REDUCTASE FAMILY (AFU_ORTHOLOGUE AFUA_5G02870)"/>
    <property type="match status" value="1"/>
</dbReference>
<keyword evidence="4" id="KW-1185">Reference proteome</keyword>
<protein>
    <submittedName>
        <fullName evidence="3">Pteridine reductase</fullName>
        <ecNumber evidence="3">1.5.1.33</ecNumber>
    </submittedName>
</protein>
<dbReference type="Gene3D" id="3.40.50.720">
    <property type="entry name" value="NAD(P)-binding Rossmann-like Domain"/>
    <property type="match status" value="1"/>
</dbReference>
<dbReference type="GO" id="GO:0047040">
    <property type="term" value="F:pteridine reductase activity"/>
    <property type="evidence" value="ECO:0007669"/>
    <property type="project" value="UniProtKB-EC"/>
</dbReference>
<dbReference type="Proteomes" id="UP000319502">
    <property type="component" value="Unassembled WGS sequence"/>
</dbReference>
<proteinExistence type="inferred from homology"/>
<comment type="caution">
    <text evidence="3">The sequence shown here is derived from an EMBL/GenBank/DDBJ whole genome shotgun (WGS) entry which is preliminary data.</text>
</comment>
<reference evidence="3 4" key="1">
    <citation type="submission" date="2019-07" db="EMBL/GenBank/DDBJ databases">
        <title>The pathways for chlorine oxyanion respiration interact through the shared metabolite chlorate.</title>
        <authorList>
            <person name="Barnum T.P."/>
            <person name="Cheng Y."/>
            <person name="Hill K.A."/>
            <person name="Lucas L.N."/>
            <person name="Carlson H.K."/>
            <person name="Coates J.D."/>
        </authorList>
    </citation>
    <scope>NUCLEOTIDE SEQUENCE [LARGE SCALE GENOMIC DNA]</scope>
    <source>
        <strain evidence="3 4">SFB-3</strain>
    </source>
</reference>
<comment type="similarity">
    <text evidence="1">Belongs to the short-chain dehydrogenases/reductases (SDR) family.</text>
</comment>
<dbReference type="SUPFAM" id="SSF51735">
    <property type="entry name" value="NAD(P)-binding Rossmann-fold domains"/>
    <property type="match status" value="1"/>
</dbReference>
<evidence type="ECO:0000313" key="3">
    <source>
        <dbReference type="EMBL" id="TVO54827.1"/>
    </source>
</evidence>